<comment type="caution">
    <text evidence="5">The sequence shown here is derived from an EMBL/GenBank/DDBJ whole genome shotgun (WGS) entry which is preliminary data.</text>
</comment>
<dbReference type="eggNOG" id="ENOG5033WYP">
    <property type="taxonomic scope" value="Bacteria"/>
</dbReference>
<evidence type="ECO:0000256" key="1">
    <source>
        <dbReference type="ARBA" id="ARBA00004370"/>
    </source>
</evidence>
<evidence type="ECO:0000256" key="2">
    <source>
        <dbReference type="ARBA" id="ARBA00023136"/>
    </source>
</evidence>
<evidence type="ECO:0008006" key="7">
    <source>
        <dbReference type="Google" id="ProtNLM"/>
    </source>
</evidence>
<organism evidence="5 6">
    <name type="scientific">Gordonia effusa NBRC 100432</name>
    <dbReference type="NCBI Taxonomy" id="1077974"/>
    <lineage>
        <taxon>Bacteria</taxon>
        <taxon>Bacillati</taxon>
        <taxon>Actinomycetota</taxon>
        <taxon>Actinomycetes</taxon>
        <taxon>Mycobacteriales</taxon>
        <taxon>Gordoniaceae</taxon>
        <taxon>Gordonia</taxon>
    </lineage>
</organism>
<dbReference type="AlphaFoldDB" id="H0R5E4"/>
<reference evidence="5 6" key="1">
    <citation type="submission" date="2011-12" db="EMBL/GenBank/DDBJ databases">
        <title>Whole genome shotgun sequence of Gordonia effusa NBRC 100432.</title>
        <authorList>
            <person name="Yoshida I."/>
            <person name="Takarada H."/>
            <person name="Hosoyama A."/>
            <person name="Tsuchikane K."/>
            <person name="Katsumata H."/>
            <person name="Yamazaki S."/>
            <person name="Fujita N."/>
        </authorList>
    </citation>
    <scope>NUCLEOTIDE SEQUENCE [LARGE SCALE GENOMIC DNA]</scope>
    <source>
        <strain evidence="5 6">NBRC 100432</strain>
    </source>
</reference>
<keyword evidence="6" id="KW-1185">Reference proteome</keyword>
<dbReference type="PANTHER" id="PTHR37042:SF4">
    <property type="entry name" value="OUTER MEMBRANE PROTEIN RV1973"/>
    <property type="match status" value="1"/>
</dbReference>
<dbReference type="Proteomes" id="UP000035034">
    <property type="component" value="Unassembled WGS sequence"/>
</dbReference>
<name>H0R5E4_9ACTN</name>
<keyword evidence="4" id="KW-1133">Transmembrane helix</keyword>
<dbReference type="OrthoDB" id="4382097at2"/>
<dbReference type="PANTHER" id="PTHR37042">
    <property type="entry name" value="OUTER MEMBRANE PROTEIN RV1973"/>
    <property type="match status" value="1"/>
</dbReference>
<evidence type="ECO:0000313" key="5">
    <source>
        <dbReference type="EMBL" id="GAB20295.1"/>
    </source>
</evidence>
<gene>
    <name evidence="5" type="ORF">GOEFS_110_00230</name>
</gene>
<proteinExistence type="predicted"/>
<comment type="subcellular location">
    <subcellularLocation>
        <location evidence="1">Membrane</location>
    </subcellularLocation>
</comment>
<feature type="region of interest" description="Disordered" evidence="3">
    <location>
        <begin position="196"/>
        <end position="224"/>
    </location>
</feature>
<dbReference type="EMBL" id="BAEH01000110">
    <property type="protein sequence ID" value="GAB20295.1"/>
    <property type="molecule type" value="Genomic_DNA"/>
</dbReference>
<feature type="transmembrane region" description="Helical" evidence="4">
    <location>
        <begin position="28"/>
        <end position="53"/>
    </location>
</feature>
<dbReference type="STRING" id="1077974.GOEFS_110_00230"/>
<protein>
    <recommendedName>
        <fullName evidence="7">Mce-associated membrane protein</fullName>
    </recommendedName>
</protein>
<dbReference type="GO" id="GO:0016020">
    <property type="term" value="C:membrane"/>
    <property type="evidence" value="ECO:0007669"/>
    <property type="project" value="UniProtKB-SubCell"/>
</dbReference>
<accession>H0R5E4</accession>
<evidence type="ECO:0000313" key="6">
    <source>
        <dbReference type="Proteomes" id="UP000035034"/>
    </source>
</evidence>
<keyword evidence="4" id="KW-0812">Transmembrane</keyword>
<evidence type="ECO:0000256" key="3">
    <source>
        <dbReference type="SAM" id="MobiDB-lite"/>
    </source>
</evidence>
<dbReference type="RefSeq" id="WP_007319630.1">
    <property type="nucleotide sequence ID" value="NZ_BAEH01000110.1"/>
</dbReference>
<feature type="compositionally biased region" description="Low complexity" evidence="3">
    <location>
        <begin position="204"/>
        <end position="224"/>
    </location>
</feature>
<sequence length="224" mass="23449">MSSAEKKTAPVKRAKKSVDGAKVGSAPITVVIAFSLAIVALVAAVGAVGVFGYRAYDVYFNEKPSQSARENAVDAAETAILNVLTIDPRDPGAWQRRIDSSMTGEARKQFTVQVVNSLRERLSKAGDNAATITARITRSAATEVNVDDQTGSVIVYAAATPKRNGKAEESTPFGFLVTVGKEGGDHWRATNVTPLDSMALQEPATGDTQQQPGATTTPAPSGGN</sequence>
<keyword evidence="2 4" id="KW-0472">Membrane</keyword>
<evidence type="ECO:0000256" key="4">
    <source>
        <dbReference type="SAM" id="Phobius"/>
    </source>
</evidence>